<dbReference type="Pfam" id="PF00768">
    <property type="entry name" value="Peptidase_S11"/>
    <property type="match status" value="1"/>
</dbReference>
<keyword evidence="13" id="KW-0121">Carboxypeptidase</keyword>
<keyword evidence="4" id="KW-0133">Cell shape</keyword>
<evidence type="ECO:0000256" key="8">
    <source>
        <dbReference type="PIRSR" id="PIRSR618044-2"/>
    </source>
</evidence>
<dbReference type="GO" id="GO:0071555">
    <property type="term" value="P:cell wall organization"/>
    <property type="evidence" value="ECO:0007669"/>
    <property type="project" value="UniProtKB-KW"/>
</dbReference>
<feature type="region of interest" description="Disordered" evidence="10">
    <location>
        <begin position="40"/>
        <end position="96"/>
    </location>
</feature>
<reference evidence="13 14" key="1">
    <citation type="submission" date="2018-08" db="EMBL/GenBank/DDBJ databases">
        <title>Sequencing the genomes of 1000 actinobacteria strains.</title>
        <authorList>
            <person name="Klenk H.-P."/>
        </authorList>
    </citation>
    <scope>NUCLEOTIDE SEQUENCE [LARGE SCALE GENOMIC DNA]</scope>
    <source>
        <strain evidence="13 14">DSM 22891</strain>
    </source>
</reference>
<proteinExistence type="inferred from homology"/>
<keyword evidence="11" id="KW-0472">Membrane</keyword>
<sequence>MPGESSTSRDDVPRAIVVTLVVATFCLAIGLTTLSTSARAGTVAGHAAPTPTPTLPRTSATTSTPAPTATGSPSAHPTKTPAPFGRYHPANPFSEPVGGAALGRSGVVVDPNAPKPPPDVDVRSYLVADLDTGEVLAAKNAHQRLYPASTLKTLTAITLIPRLDKRALYTAVREDADQIGSRVGIEAGHVYTIEQLFYGLFLSSGNDAAQALANASGGTEVAVRLMNEEAARLGAFDTHAVNTSGLDEPGQLSSAYDLALFARAGMANPDFRRYATTPRYDFPGRNGKTYQIQNGNDLLSEYPGAIGVKNGYTTKARNTLIGAAERNGRRLLVVVMKTDAPSWKKVAKLLDWGFEVGAEVEPVGTLVTPEDVERARQALVAARLATAGPTTHQVASPSAAGVTSIGTPTAVVTAPIASRQVAMLPTLVQRVPLWLWVPGVVFVVLASLRVYTYVRARRRAVASPPA</sequence>
<evidence type="ECO:0000313" key="13">
    <source>
        <dbReference type="EMBL" id="REF37430.1"/>
    </source>
</evidence>
<keyword evidence="3" id="KW-0378">Hydrolase</keyword>
<evidence type="ECO:0000256" key="2">
    <source>
        <dbReference type="ARBA" id="ARBA00022729"/>
    </source>
</evidence>
<dbReference type="GO" id="GO:0009002">
    <property type="term" value="F:serine-type D-Ala-D-Ala carboxypeptidase activity"/>
    <property type="evidence" value="ECO:0007669"/>
    <property type="project" value="InterPro"/>
</dbReference>
<keyword evidence="14" id="KW-1185">Reference proteome</keyword>
<feature type="compositionally biased region" description="Low complexity" evidence="10">
    <location>
        <begin position="40"/>
        <end position="78"/>
    </location>
</feature>
<gene>
    <name evidence="13" type="ORF">DFJ64_2874</name>
</gene>
<keyword evidence="11" id="KW-1133">Transmembrane helix</keyword>
<dbReference type="InterPro" id="IPR012338">
    <property type="entry name" value="Beta-lactam/transpept-like"/>
</dbReference>
<dbReference type="InterPro" id="IPR018044">
    <property type="entry name" value="Peptidase_S11"/>
</dbReference>
<feature type="active site" description="Proton acceptor" evidence="7">
    <location>
        <position position="152"/>
    </location>
</feature>
<evidence type="ECO:0000256" key="10">
    <source>
        <dbReference type="SAM" id="MobiDB-lite"/>
    </source>
</evidence>
<name>A0A3D9VBA1_THECX</name>
<evidence type="ECO:0000256" key="3">
    <source>
        <dbReference type="ARBA" id="ARBA00022801"/>
    </source>
</evidence>
<dbReference type="SUPFAM" id="SSF56601">
    <property type="entry name" value="beta-lactamase/transpeptidase-like"/>
    <property type="match status" value="1"/>
</dbReference>
<evidence type="ECO:0000313" key="14">
    <source>
        <dbReference type="Proteomes" id="UP000256485"/>
    </source>
</evidence>
<evidence type="ECO:0000259" key="12">
    <source>
        <dbReference type="Pfam" id="PF00768"/>
    </source>
</evidence>
<protein>
    <submittedName>
        <fullName evidence="13">D-alanyl-D-alanine carboxypeptidase (Penicillin-binding protein 5/6)</fullName>
    </submittedName>
</protein>
<dbReference type="PRINTS" id="PR00725">
    <property type="entry name" value="DADACBPTASE1"/>
</dbReference>
<keyword evidence="11" id="KW-0812">Transmembrane</keyword>
<evidence type="ECO:0000256" key="1">
    <source>
        <dbReference type="ARBA" id="ARBA00007164"/>
    </source>
</evidence>
<comment type="caution">
    <text evidence="13">The sequence shown here is derived from an EMBL/GenBank/DDBJ whole genome shotgun (WGS) entry which is preliminary data.</text>
</comment>
<evidence type="ECO:0000256" key="4">
    <source>
        <dbReference type="ARBA" id="ARBA00022960"/>
    </source>
</evidence>
<accession>A0A3D9VBA1</accession>
<feature type="active site" description="Acyl-ester intermediate" evidence="7">
    <location>
        <position position="149"/>
    </location>
</feature>
<dbReference type="PANTHER" id="PTHR21581:SF33">
    <property type="entry name" value="D-ALANYL-D-ALANINE CARBOXYPEPTIDASE DACB"/>
    <property type="match status" value="1"/>
</dbReference>
<dbReference type="EMBL" id="QTUC01000001">
    <property type="protein sequence ID" value="REF37430.1"/>
    <property type="molecule type" value="Genomic_DNA"/>
</dbReference>
<comment type="similarity">
    <text evidence="1 9">Belongs to the peptidase S11 family.</text>
</comment>
<dbReference type="Gene3D" id="3.40.710.10">
    <property type="entry name" value="DD-peptidase/beta-lactamase superfamily"/>
    <property type="match status" value="1"/>
</dbReference>
<dbReference type="AlphaFoldDB" id="A0A3D9VBA1"/>
<dbReference type="PANTHER" id="PTHR21581">
    <property type="entry name" value="D-ALANYL-D-ALANINE CARBOXYPEPTIDASE"/>
    <property type="match status" value="1"/>
</dbReference>
<dbReference type="InterPro" id="IPR001967">
    <property type="entry name" value="Peptidase_S11_N"/>
</dbReference>
<keyword evidence="6" id="KW-0961">Cell wall biogenesis/degradation</keyword>
<keyword evidence="13" id="KW-0645">Protease</keyword>
<feature type="transmembrane region" description="Helical" evidence="11">
    <location>
        <begin position="12"/>
        <end position="31"/>
    </location>
</feature>
<dbReference type="Proteomes" id="UP000256485">
    <property type="component" value="Unassembled WGS sequence"/>
</dbReference>
<feature type="active site" evidence="7">
    <location>
        <position position="204"/>
    </location>
</feature>
<feature type="binding site" evidence="8">
    <location>
        <position position="309"/>
    </location>
    <ligand>
        <name>substrate</name>
    </ligand>
</feature>
<feature type="domain" description="Peptidase S11 D-alanyl-D-alanine carboxypeptidase A N-terminal" evidence="12">
    <location>
        <begin position="116"/>
        <end position="338"/>
    </location>
</feature>
<evidence type="ECO:0000256" key="11">
    <source>
        <dbReference type="SAM" id="Phobius"/>
    </source>
</evidence>
<keyword evidence="5" id="KW-0573">Peptidoglycan synthesis</keyword>
<dbReference type="GO" id="GO:0008360">
    <property type="term" value="P:regulation of cell shape"/>
    <property type="evidence" value="ECO:0007669"/>
    <property type="project" value="UniProtKB-KW"/>
</dbReference>
<dbReference type="GO" id="GO:0009252">
    <property type="term" value="P:peptidoglycan biosynthetic process"/>
    <property type="evidence" value="ECO:0007669"/>
    <property type="project" value="UniProtKB-KW"/>
</dbReference>
<evidence type="ECO:0000256" key="7">
    <source>
        <dbReference type="PIRSR" id="PIRSR618044-1"/>
    </source>
</evidence>
<evidence type="ECO:0000256" key="5">
    <source>
        <dbReference type="ARBA" id="ARBA00022984"/>
    </source>
</evidence>
<evidence type="ECO:0000256" key="6">
    <source>
        <dbReference type="ARBA" id="ARBA00023316"/>
    </source>
</evidence>
<dbReference type="GO" id="GO:0006508">
    <property type="term" value="P:proteolysis"/>
    <property type="evidence" value="ECO:0007669"/>
    <property type="project" value="InterPro"/>
</dbReference>
<keyword evidence="2" id="KW-0732">Signal</keyword>
<evidence type="ECO:0000256" key="9">
    <source>
        <dbReference type="RuleBase" id="RU004016"/>
    </source>
</evidence>
<organism evidence="13 14">
    <name type="scientific">Thermasporomyces composti</name>
    <dbReference type="NCBI Taxonomy" id="696763"/>
    <lineage>
        <taxon>Bacteria</taxon>
        <taxon>Bacillati</taxon>
        <taxon>Actinomycetota</taxon>
        <taxon>Actinomycetes</taxon>
        <taxon>Propionibacteriales</taxon>
        <taxon>Nocardioidaceae</taxon>
        <taxon>Thermasporomyces</taxon>
    </lineage>
</organism>
<feature type="transmembrane region" description="Helical" evidence="11">
    <location>
        <begin position="433"/>
        <end position="451"/>
    </location>
</feature>